<keyword evidence="3 7" id="KW-0847">Vitamin C</keyword>
<gene>
    <name evidence="9" type="ORF">CWS72_06100</name>
</gene>
<evidence type="ECO:0000256" key="3">
    <source>
        <dbReference type="ARBA" id="ARBA00022896"/>
    </source>
</evidence>
<keyword evidence="10" id="KW-1185">Reference proteome</keyword>
<dbReference type="Proteomes" id="UP000233293">
    <property type="component" value="Unassembled WGS sequence"/>
</dbReference>
<evidence type="ECO:0000256" key="7">
    <source>
        <dbReference type="HAMAP-Rule" id="MF_00657"/>
    </source>
</evidence>
<feature type="binding site" evidence="7">
    <location>
        <position position="96"/>
    </location>
    <ligand>
        <name>Fe cation</name>
        <dbReference type="ChEBI" id="CHEBI:24875"/>
    </ligand>
</feature>
<dbReference type="InterPro" id="IPR006620">
    <property type="entry name" value="Pro_4_hyd_alph"/>
</dbReference>
<dbReference type="GO" id="GO:0006974">
    <property type="term" value="P:DNA damage response"/>
    <property type="evidence" value="ECO:0007669"/>
    <property type="project" value="TreeGrafter"/>
</dbReference>
<accession>A0A2N3PYZ0</accession>
<dbReference type="InterPro" id="IPR044862">
    <property type="entry name" value="Pro_4_hyd_alph_FE2OG_OXY"/>
</dbReference>
<evidence type="ECO:0000256" key="1">
    <source>
        <dbReference type="ARBA" id="ARBA00001961"/>
    </source>
</evidence>
<comment type="cofactor">
    <cofactor evidence="1 7">
        <name>L-ascorbate</name>
        <dbReference type="ChEBI" id="CHEBI:38290"/>
    </cofactor>
</comment>
<reference evidence="10" key="1">
    <citation type="submission" date="2017-12" db="EMBL/GenBank/DDBJ databases">
        <title>Draft genome sequence of Telmatospirillum siberiense 26-4b1T, an acidotolerant peatland alphaproteobacterium potentially involved in sulfur cycling.</title>
        <authorList>
            <person name="Hausmann B."/>
            <person name="Pjevac P."/>
            <person name="Schreck K."/>
            <person name="Herbold C.W."/>
            <person name="Daims H."/>
            <person name="Wagner M."/>
            <person name="Pester M."/>
            <person name="Loy A."/>
        </authorList>
    </citation>
    <scope>NUCLEOTIDE SEQUENCE [LARGE SCALE GENOMIC DNA]</scope>
    <source>
        <strain evidence="10">26-4b1</strain>
    </source>
</reference>
<feature type="binding site" evidence="7">
    <location>
        <position position="159"/>
    </location>
    <ligand>
        <name>Fe cation</name>
        <dbReference type="ChEBI" id="CHEBI:24875"/>
    </ligand>
</feature>
<organism evidence="9 10">
    <name type="scientific">Telmatospirillum siberiense</name>
    <dbReference type="NCBI Taxonomy" id="382514"/>
    <lineage>
        <taxon>Bacteria</taxon>
        <taxon>Pseudomonadati</taxon>
        <taxon>Pseudomonadota</taxon>
        <taxon>Alphaproteobacteria</taxon>
        <taxon>Rhodospirillales</taxon>
        <taxon>Rhodospirillaceae</taxon>
        <taxon>Telmatospirillum</taxon>
    </lineage>
</organism>
<dbReference type="SMART" id="SM00702">
    <property type="entry name" value="P4Hc"/>
    <property type="match status" value="1"/>
</dbReference>
<evidence type="ECO:0000256" key="2">
    <source>
        <dbReference type="ARBA" id="ARBA00022723"/>
    </source>
</evidence>
<evidence type="ECO:0000313" key="9">
    <source>
        <dbReference type="EMBL" id="PKU25627.1"/>
    </source>
</evidence>
<sequence length="226" mass="24831">MLTHIPGVLGADQLTAFRNALDQADWIDGRVTAGYQSSRVKNNHQLAPGDPTAERLGALILAELARTPLFIAAALPLKVVPPLFNRYAVGQTYGNHVDGAVRPVEGSSERVRTDLSATLFLSPPDDYDGGELVIEDSFGAHRVKLAAGDMVLYPGSSLHRVEPVTRGVRLASFFWIQSMIREDGQRRMLFDLDSAIQQLAQVLPEHQAVPLVTSVYHNLLRRWAEA</sequence>
<comment type="caution">
    <text evidence="9">The sequence shown here is derived from an EMBL/GenBank/DDBJ whole genome shotgun (WGS) entry which is preliminary data.</text>
</comment>
<dbReference type="HAMAP" id="MF_00657">
    <property type="entry name" value="Hydroxyl_YbiX"/>
    <property type="match status" value="1"/>
</dbReference>
<dbReference type="InterPro" id="IPR023550">
    <property type="entry name" value="PKHD_hydroxylase"/>
</dbReference>
<dbReference type="RefSeq" id="WP_101249682.1">
    <property type="nucleotide sequence ID" value="NZ_PIUM01000004.1"/>
</dbReference>
<dbReference type="PROSITE" id="PS51471">
    <property type="entry name" value="FE2OG_OXY"/>
    <property type="match status" value="1"/>
</dbReference>
<dbReference type="NCBIfam" id="NF003975">
    <property type="entry name" value="PRK05467.1-4"/>
    <property type="match status" value="1"/>
</dbReference>
<dbReference type="Pfam" id="PF18331">
    <property type="entry name" value="PKHD_C"/>
    <property type="match status" value="1"/>
</dbReference>
<dbReference type="PANTHER" id="PTHR41536:SF1">
    <property type="entry name" value="PKHD-TYPE HYDROXYLASE YBIX"/>
    <property type="match status" value="1"/>
</dbReference>
<dbReference type="GO" id="GO:0006879">
    <property type="term" value="P:intracellular iron ion homeostasis"/>
    <property type="evidence" value="ECO:0007669"/>
    <property type="project" value="TreeGrafter"/>
</dbReference>
<dbReference type="GO" id="GO:0005506">
    <property type="term" value="F:iron ion binding"/>
    <property type="evidence" value="ECO:0007669"/>
    <property type="project" value="UniProtKB-UniRule"/>
</dbReference>
<name>A0A2N3PYZ0_9PROT</name>
<evidence type="ECO:0000313" key="10">
    <source>
        <dbReference type="Proteomes" id="UP000233293"/>
    </source>
</evidence>
<dbReference type="Pfam" id="PF13640">
    <property type="entry name" value="2OG-FeII_Oxy_3"/>
    <property type="match status" value="1"/>
</dbReference>
<dbReference type="GO" id="GO:0031418">
    <property type="term" value="F:L-ascorbic acid binding"/>
    <property type="evidence" value="ECO:0007669"/>
    <property type="project" value="UniProtKB-KW"/>
</dbReference>
<dbReference type="GO" id="GO:0016706">
    <property type="term" value="F:2-oxoglutarate-dependent dioxygenase activity"/>
    <property type="evidence" value="ECO:0007669"/>
    <property type="project" value="UniProtKB-UniRule"/>
</dbReference>
<feature type="domain" description="Fe2OG dioxygenase" evidence="8">
    <location>
        <begin position="78"/>
        <end position="178"/>
    </location>
</feature>
<feature type="binding site" evidence="7">
    <location>
        <position position="98"/>
    </location>
    <ligand>
        <name>Fe cation</name>
        <dbReference type="ChEBI" id="CHEBI:24875"/>
    </ligand>
</feature>
<evidence type="ECO:0000259" key="8">
    <source>
        <dbReference type="PROSITE" id="PS51471"/>
    </source>
</evidence>
<evidence type="ECO:0000256" key="6">
    <source>
        <dbReference type="ARBA" id="ARBA00023004"/>
    </source>
</evidence>
<keyword evidence="4 7" id="KW-0223">Dioxygenase</keyword>
<dbReference type="EMBL" id="PIUM01000004">
    <property type="protein sequence ID" value="PKU25627.1"/>
    <property type="molecule type" value="Genomic_DNA"/>
</dbReference>
<dbReference type="AlphaFoldDB" id="A0A2N3PYZ0"/>
<dbReference type="InterPro" id="IPR041097">
    <property type="entry name" value="PKHD_C"/>
</dbReference>
<comment type="cofactor">
    <cofactor evidence="7">
        <name>Fe(2+)</name>
        <dbReference type="ChEBI" id="CHEBI:29033"/>
    </cofactor>
    <text evidence="7">Binds 1 Fe(2+) ion per subunit.</text>
</comment>
<dbReference type="Gene3D" id="4.10.860.20">
    <property type="entry name" value="Rabenosyn, Rab binding domain"/>
    <property type="match status" value="1"/>
</dbReference>
<dbReference type="Gene3D" id="2.60.120.620">
    <property type="entry name" value="q2cbj1_9rhob like domain"/>
    <property type="match status" value="1"/>
</dbReference>
<dbReference type="NCBIfam" id="NF003974">
    <property type="entry name" value="PRK05467.1-3"/>
    <property type="match status" value="1"/>
</dbReference>
<protein>
    <submittedName>
        <fullName evidence="9">Fe2+-dependent dioxygenase</fullName>
    </submittedName>
</protein>
<proteinExistence type="inferred from homology"/>
<dbReference type="OrthoDB" id="9812472at2"/>
<dbReference type="PANTHER" id="PTHR41536">
    <property type="entry name" value="PKHD-TYPE HYDROXYLASE YBIX"/>
    <property type="match status" value="1"/>
</dbReference>
<keyword evidence="5 7" id="KW-0560">Oxidoreductase</keyword>
<feature type="binding site" evidence="7">
    <location>
        <position position="169"/>
    </location>
    <ligand>
        <name>2-oxoglutarate</name>
        <dbReference type="ChEBI" id="CHEBI:16810"/>
    </ligand>
</feature>
<evidence type="ECO:0000256" key="4">
    <source>
        <dbReference type="ARBA" id="ARBA00022964"/>
    </source>
</evidence>
<keyword evidence="6 7" id="KW-0408">Iron</keyword>
<keyword evidence="2 7" id="KW-0479">Metal-binding</keyword>
<dbReference type="InterPro" id="IPR005123">
    <property type="entry name" value="Oxoglu/Fe-dep_dioxygenase_dom"/>
</dbReference>
<evidence type="ECO:0000256" key="5">
    <source>
        <dbReference type="ARBA" id="ARBA00023002"/>
    </source>
</evidence>